<dbReference type="SUPFAM" id="SSF52540">
    <property type="entry name" value="P-loop containing nucleoside triphosphate hydrolases"/>
    <property type="match status" value="4"/>
</dbReference>
<dbReference type="GO" id="GO:0016887">
    <property type="term" value="F:ATP hydrolysis activity"/>
    <property type="evidence" value="ECO:0007669"/>
    <property type="project" value="InterPro"/>
</dbReference>
<dbReference type="Pfam" id="PF13087">
    <property type="entry name" value="AAA_12"/>
    <property type="match status" value="1"/>
</dbReference>
<sequence length="2286" mass="257113">MASAQPMSQREGKLIERFQSCLHGSKQIDSLQDAKLFFEAACINCKQDTPARTLETIVSARNGLEALSAAARRSLSVDFLAESVVPFLMQLQDPAVRNLGDGHFIEKAVECLLIPASLWNVFVEGYDAKNLKDDALVVFSWLCLEVVSSRLPALSAQQEEVRTLMKSSPLRDAKVHEARVYGYRIEKVLSIHGVRAPVAAEAYGPGGRHDNDFQDFHDISIYPTHDELLSKEKPYLQRLEDAFRFSGEDRAGAYLDWLFRQLREDMVADLKEETQISMGKKKGRGRPRQLFRDLSIKRDTHAETRLRAFTVTLYCGSGMGIISNMPKGKREKFLENPRAVFRHDSLGVLFSPSAMVAFGSMVKLNHSMLNGEPVFGLQLKDKVALKNTMAMLLGPQRDQLALAIVDSATFAYEPILRRLQSMNELPLEEPLLMRGFHQTPLEHSGKFNVLIELLKKRYDESGEITFGPKLMIGKKPLRLQGAQLKSFINGLSNPVAQIQGPPGTGKSFIGALIGLFLTRFTSQRILVLSYTNHALDQFITDLVDIGVNEKDIVRLGSKAAPGMEAMKLESRTKDPRYWCSNGVSHQIKSLRSEEELVKGHITELVQKLERFRPTTTKILDWLELSENYGSYFTAFSPLSTEDGFVLQRHKDYGTAERIYDNWRRGKGPSPQYLSQLPEYSQAIFKMEHNKRQELDRIWCQEARQEDMEDLCSRHEELHRIQNQLSRLFDESKRNVLQSTRIICCTTTGASMYQSNIKTAQPDVVLIEEAGEILEAHVIAACSSSVKQLILIGDHKQLRPKVNSYELSVEKGEGFDLNKSLFERRIEHGHEFTVLEEQHRSHPDISHFSRLLSYPTLVDAPKVADRPPVRGLQHRVVFVHHEHPEQELADFTELRDPSAGNSKRNPFEVEMVLRTIKYLSQQGYKTENMVVLTPYLGQLSLMKSELSSRTQIDPLLNDLDSYELIRAGLMTNVSANVQKAGVRLSTIDNYQGEESDIVIASLTRSNASGDIGFLCARERLVVLMSRAREGIILFGNMHTFMKSKRGKELWTQYFDILREKKWLVEGLPIRCEQHPDRKQEVKTPEDFDRYCPDGGCGQRCGAMLSCGKHACQRCCHFLIDHSKTPCFRENEELCERGHKIKTRCGTTARKSRCNLCVKQDEDIARRAKRDFEMEKKRMERQQEYAARTLKLDDEIDEQRRAIRYDAEEAQEAADLKKKEATLKELEARRKRAQELAKRKDQEARTRKTASRKGDENSPGSQLDNEPISPAEQEWNEMKDQGEANQALDELMELIGLESVKDEFLSTKTSLELKIRQGVPLNKERLSCSLLGNPGTGKTTVARLWGKFLTSIGAVVGDAFEETTGSKLASAGVPGCEKLIEDIKERDGGVLFIDEAYQLSSGNSPGGKAVLDYLLAEVENLRGQVIFILAGYEKEMESFFAHNPGLPSRFAITMKFEDYDDDELLRILKLKLHEKFKGTMILQDGTDGLYARIIARRVGRGRGKPGFGNARAVENTLDKILKRQASRIRREKRSKNKSDDLFLSKIDLIGPEPSNALQSCAAWTKLNQLIGLNKVKGELQVFKDTVITNYHRELAEEPLIEFSLNKVFVGSPGTGKTTVAKLFGQVLSHIGLLSNGEVVVKSPADFIGSALGESEAKTKGILASTVGKVLVIDEAYGLYGGDNTSDPYKTGVIDTIVAEVQSVPGEDRCVLLLGYDEQMQKMFQNVNPGLSRRFPLASSFVFEDFNDDELARIFDLKVKQCGFKTTGRGKTAALEVLARARNRPRFGNAGEVDILLNKAKASHQKRRSAGGTKSDILDAVDFDEDFDRHTRTDTNVRALFDGDVGREKLITLLERYQGRVRDLKSLGMDPKEEIPFSFLFRGPPGTGKTTVARKMGKVYYDMGFLASAEVIDCSATDLIGQYIGQTGPKVQALLDKALGKVLFIDEAYRLAGGHFAQEAVDELVDSVTKPKYCGKLIIILAGYVEDINNLLSVNQGMSSRFPETIDFEPLQPKECFQLLVNLLQSKKREIEAKAKGKTLDVSCLEVPSGAFQSAVLGLFHELSEQEGWASARDVKLLAKTIFRSVNLSFNQPTVSDTDIRKELESLLIERKGRMQKRKSNSIPQTLRRNSLQNMGDLLDQQPQTRLTTQIATEKHIEEAQEDSPEEAHHEEVSDTEGGSCASSKCLRDAGVSDEVWEQLEKDKAAEAEAEAKFQKLKNEQKTCSDQRREEIIRQVVQEEEKRRKIAAEKARLERMGCCPVGFAWIKQENGYRCAGGSHFISQDSLNSS</sequence>
<evidence type="ECO:0000256" key="2">
    <source>
        <dbReference type="ARBA" id="ARBA00022741"/>
    </source>
</evidence>
<gene>
    <name evidence="8" type="ORF">CBYS24578_00013801</name>
</gene>
<dbReference type="FunFam" id="3.40.50.300:FF:000216">
    <property type="entry name" value="Type VII secretion ATPase EccA"/>
    <property type="match status" value="3"/>
</dbReference>
<dbReference type="InterPro" id="IPR041679">
    <property type="entry name" value="DNA2/NAM7-like_C"/>
</dbReference>
<feature type="domain" description="AAA+ ATPase" evidence="7">
    <location>
        <begin position="1872"/>
        <end position="2009"/>
    </location>
</feature>
<comment type="caution">
    <text evidence="8">The sequence shown here is derived from an EMBL/GenBank/DDBJ whole genome shotgun (WGS) entry which is preliminary data.</text>
</comment>
<feature type="region of interest" description="Disordered" evidence="6">
    <location>
        <begin position="1230"/>
        <end position="1266"/>
    </location>
</feature>
<keyword evidence="3" id="KW-0378">Hydrolase</keyword>
<feature type="coiled-coil region" evidence="5">
    <location>
        <begin position="2197"/>
        <end position="2253"/>
    </location>
</feature>
<dbReference type="PRINTS" id="PR00819">
    <property type="entry name" value="CBXCFQXSUPER"/>
</dbReference>
<dbReference type="OrthoDB" id="2423195at2759"/>
<keyword evidence="9" id="KW-1185">Reference proteome</keyword>
<dbReference type="InterPro" id="IPR003593">
    <property type="entry name" value="AAA+_ATPase"/>
</dbReference>
<dbReference type="EMBL" id="CABFNO020001473">
    <property type="protein sequence ID" value="CAG9990490.1"/>
    <property type="molecule type" value="Genomic_DNA"/>
</dbReference>
<feature type="region of interest" description="Disordered" evidence="6">
    <location>
        <begin position="2108"/>
        <end position="2140"/>
    </location>
</feature>
<feature type="domain" description="AAA+ ATPase" evidence="7">
    <location>
        <begin position="1322"/>
        <end position="1458"/>
    </location>
</feature>
<dbReference type="InterPro" id="IPR000641">
    <property type="entry name" value="CbxX/CfxQ"/>
</dbReference>
<organism evidence="8 9">
    <name type="scientific">Clonostachys byssicola</name>
    <dbReference type="NCBI Taxonomy" id="160290"/>
    <lineage>
        <taxon>Eukaryota</taxon>
        <taxon>Fungi</taxon>
        <taxon>Dikarya</taxon>
        <taxon>Ascomycota</taxon>
        <taxon>Pezizomycotina</taxon>
        <taxon>Sordariomycetes</taxon>
        <taxon>Hypocreomycetidae</taxon>
        <taxon>Hypocreales</taxon>
        <taxon>Bionectriaceae</taxon>
        <taxon>Clonostachys</taxon>
    </lineage>
</organism>
<dbReference type="Gene3D" id="1.10.8.60">
    <property type="match status" value="1"/>
</dbReference>
<dbReference type="Pfam" id="PF17866">
    <property type="entry name" value="AAA_lid_6"/>
    <property type="match status" value="2"/>
</dbReference>
<dbReference type="CDD" id="cd06008">
    <property type="entry name" value="NF-X1-zinc-finger"/>
    <property type="match status" value="1"/>
</dbReference>
<name>A0A9N9UGW3_9HYPO</name>
<evidence type="ECO:0000259" key="7">
    <source>
        <dbReference type="SMART" id="SM00382"/>
    </source>
</evidence>
<reference evidence="9" key="1">
    <citation type="submission" date="2019-06" db="EMBL/GenBank/DDBJ databases">
        <authorList>
            <person name="Broberg M."/>
        </authorList>
    </citation>
    <scope>NUCLEOTIDE SEQUENCE [LARGE SCALE GENOMIC DNA]</scope>
</reference>
<protein>
    <recommendedName>
        <fullName evidence="7">AAA+ ATPase domain-containing protein</fullName>
    </recommendedName>
</protein>
<keyword evidence="2" id="KW-0547">Nucleotide-binding</keyword>
<dbReference type="InterPro" id="IPR003959">
    <property type="entry name" value="ATPase_AAA_core"/>
</dbReference>
<keyword evidence="5" id="KW-0175">Coiled coil</keyword>
<reference evidence="8 9" key="2">
    <citation type="submission" date="2021-10" db="EMBL/GenBank/DDBJ databases">
        <authorList>
            <person name="Piombo E."/>
        </authorList>
    </citation>
    <scope>NUCLEOTIDE SEQUENCE [LARGE SCALE GENOMIC DNA]</scope>
</reference>
<comment type="similarity">
    <text evidence="1">Belongs to the CbxX/CfxQ family.</text>
</comment>
<dbReference type="Proteomes" id="UP000754883">
    <property type="component" value="Unassembled WGS sequence"/>
</dbReference>
<accession>A0A9N9UGW3</accession>
<dbReference type="InterPro" id="IPR041627">
    <property type="entry name" value="AAA_lid_6"/>
</dbReference>
<proteinExistence type="inferred from homology"/>
<dbReference type="PANTHER" id="PTHR43392">
    <property type="entry name" value="AAA-TYPE ATPASE FAMILY PROTEIN / ANKYRIN REPEAT FAMILY PROTEIN"/>
    <property type="match status" value="1"/>
</dbReference>
<feature type="domain" description="AAA+ ATPase" evidence="7">
    <location>
        <begin position="1600"/>
        <end position="1715"/>
    </location>
</feature>
<evidence type="ECO:0000256" key="1">
    <source>
        <dbReference type="ARBA" id="ARBA00010378"/>
    </source>
</evidence>
<dbReference type="CDD" id="cd00009">
    <property type="entry name" value="AAA"/>
    <property type="match status" value="2"/>
</dbReference>
<feature type="region of interest" description="Disordered" evidence="6">
    <location>
        <begin position="2154"/>
        <end position="2181"/>
    </location>
</feature>
<dbReference type="Pfam" id="PF13086">
    <property type="entry name" value="AAA_11"/>
    <property type="match status" value="1"/>
</dbReference>
<dbReference type="PANTHER" id="PTHR43392:SF2">
    <property type="entry name" value="AAA-TYPE ATPASE FAMILY PROTEIN _ ANKYRIN REPEAT FAMILY PROTEIN"/>
    <property type="match status" value="1"/>
</dbReference>
<keyword evidence="3" id="KW-0347">Helicase</keyword>
<dbReference type="FunFam" id="3.40.50.300:FF:001660">
    <property type="entry name" value="NF-X1 finger and helicase protein, putative"/>
    <property type="match status" value="1"/>
</dbReference>
<evidence type="ECO:0000256" key="3">
    <source>
        <dbReference type="ARBA" id="ARBA00022806"/>
    </source>
</evidence>
<dbReference type="Pfam" id="PF00004">
    <property type="entry name" value="AAA"/>
    <property type="match status" value="3"/>
</dbReference>
<evidence type="ECO:0000256" key="6">
    <source>
        <dbReference type="SAM" id="MobiDB-lite"/>
    </source>
</evidence>
<dbReference type="GO" id="GO:0005524">
    <property type="term" value="F:ATP binding"/>
    <property type="evidence" value="ECO:0007669"/>
    <property type="project" value="UniProtKB-KW"/>
</dbReference>
<dbReference type="Gene3D" id="3.40.50.300">
    <property type="entry name" value="P-loop containing nucleotide triphosphate hydrolases"/>
    <property type="match status" value="5"/>
</dbReference>
<dbReference type="InterPro" id="IPR047187">
    <property type="entry name" value="SF1_C_Upf1"/>
</dbReference>
<feature type="domain" description="AAA+ ATPase" evidence="7">
    <location>
        <begin position="492"/>
        <end position="916"/>
    </location>
</feature>
<dbReference type="SMART" id="SM00382">
    <property type="entry name" value="AAA"/>
    <property type="match status" value="4"/>
</dbReference>
<dbReference type="CDD" id="cd17936">
    <property type="entry name" value="EEXXEc_NFX1"/>
    <property type="match status" value="1"/>
</dbReference>
<feature type="compositionally biased region" description="Basic and acidic residues" evidence="6">
    <location>
        <begin position="1230"/>
        <end position="1254"/>
    </location>
</feature>
<dbReference type="InterPro" id="IPR050773">
    <property type="entry name" value="CbxX/CfxQ_RuBisCO_ESX"/>
</dbReference>
<evidence type="ECO:0000256" key="4">
    <source>
        <dbReference type="ARBA" id="ARBA00022840"/>
    </source>
</evidence>
<keyword evidence="4" id="KW-0067">ATP-binding</keyword>
<evidence type="ECO:0000313" key="9">
    <source>
        <dbReference type="Proteomes" id="UP000754883"/>
    </source>
</evidence>
<dbReference type="InterPro" id="IPR041677">
    <property type="entry name" value="DNA2/NAM7_AAA_11"/>
</dbReference>
<dbReference type="InterPro" id="IPR027417">
    <property type="entry name" value="P-loop_NTPase"/>
</dbReference>
<feature type="compositionally biased region" description="Polar residues" evidence="6">
    <location>
        <begin position="2118"/>
        <end position="2131"/>
    </location>
</feature>
<dbReference type="CDD" id="cd18808">
    <property type="entry name" value="SF1_C_Upf1"/>
    <property type="match status" value="1"/>
</dbReference>
<dbReference type="GO" id="GO:0004386">
    <property type="term" value="F:helicase activity"/>
    <property type="evidence" value="ECO:0007669"/>
    <property type="project" value="InterPro"/>
</dbReference>
<dbReference type="FunFam" id="1.10.8.60:FF:000160">
    <property type="entry name" value="WGS project CABT00000000 data, contig 2.55"/>
    <property type="match status" value="1"/>
</dbReference>
<evidence type="ECO:0000313" key="8">
    <source>
        <dbReference type="EMBL" id="CAG9990490.1"/>
    </source>
</evidence>
<evidence type="ECO:0000256" key="5">
    <source>
        <dbReference type="SAM" id="Coils"/>
    </source>
</evidence>